<dbReference type="RefSeq" id="WP_407031690.1">
    <property type="nucleotide sequence ID" value="NZ_JAQGEF010000012.1"/>
</dbReference>
<gene>
    <name evidence="1" type="ORF">O3P16_11135</name>
</gene>
<proteinExistence type="predicted"/>
<keyword evidence="2" id="KW-1185">Reference proteome</keyword>
<sequence>MQLSEINKELENIAPKLLGINKAMPFSVPDNYFELLSIEALLYTNGKAVGYAAPDLYFEEFPNRLLLKVAKTGNDTVSQSVPEGYFDHFADNLLAKIKAGAPEVAVSAETDELPAIFASIGKEMPYHVPAGYFETAVKIPENNVDSAPKQGKVVPIGNKKNWLKYAASIAAIGLLITLGVKTSNNDIVPSVATPAVAIAAAPAADIDSAVDSEFAAMLAALDSKAFVSDEVTDSGKADISEDLMSEDIESSLKKLSDKDLIAFLQTVGMN</sequence>
<evidence type="ECO:0000313" key="1">
    <source>
        <dbReference type="EMBL" id="MDA3615364.1"/>
    </source>
</evidence>
<dbReference type="Proteomes" id="UP001210231">
    <property type="component" value="Unassembled WGS sequence"/>
</dbReference>
<protein>
    <submittedName>
        <fullName evidence="1">Uncharacterized protein</fullName>
    </submittedName>
</protein>
<comment type="caution">
    <text evidence="1">The sequence shown here is derived from an EMBL/GenBank/DDBJ whole genome shotgun (WGS) entry which is preliminary data.</text>
</comment>
<reference evidence="1 2" key="1">
    <citation type="submission" date="2022-12" db="EMBL/GenBank/DDBJ databases">
        <title>Chitinophagaceae gen. sp. nov., a new member of the family Chitinophagaceae, isolated from soil in a chemical factory.</title>
        <authorList>
            <person name="Ke Z."/>
        </authorList>
    </citation>
    <scope>NUCLEOTIDE SEQUENCE [LARGE SCALE GENOMIC DNA]</scope>
    <source>
        <strain evidence="1 2">LY-5</strain>
    </source>
</reference>
<accession>A0ABT4UKI4</accession>
<organism evidence="1 2">
    <name type="scientific">Polluticaenibacter yanchengensis</name>
    <dbReference type="NCBI Taxonomy" id="3014562"/>
    <lineage>
        <taxon>Bacteria</taxon>
        <taxon>Pseudomonadati</taxon>
        <taxon>Bacteroidota</taxon>
        <taxon>Chitinophagia</taxon>
        <taxon>Chitinophagales</taxon>
        <taxon>Chitinophagaceae</taxon>
        <taxon>Polluticaenibacter</taxon>
    </lineage>
</organism>
<dbReference type="EMBL" id="JAQGEF010000012">
    <property type="protein sequence ID" value="MDA3615364.1"/>
    <property type="molecule type" value="Genomic_DNA"/>
</dbReference>
<evidence type="ECO:0000313" key="2">
    <source>
        <dbReference type="Proteomes" id="UP001210231"/>
    </source>
</evidence>
<name>A0ABT4UKI4_9BACT</name>